<dbReference type="GeneID" id="28901729"/>
<dbReference type="AlphaFoldDB" id="A0A165JD30"/>
<feature type="region of interest" description="Disordered" evidence="1">
    <location>
        <begin position="13"/>
        <end position="75"/>
    </location>
</feature>
<feature type="compositionally biased region" description="Polar residues" evidence="1">
    <location>
        <begin position="286"/>
        <end position="297"/>
    </location>
</feature>
<name>A0A165JD30_XYLHT</name>
<dbReference type="InParanoid" id="A0A165JD30"/>
<feature type="region of interest" description="Disordered" evidence="1">
    <location>
        <begin position="549"/>
        <end position="569"/>
    </location>
</feature>
<evidence type="ECO:0000313" key="2">
    <source>
        <dbReference type="EMBL" id="KZF26074.1"/>
    </source>
</evidence>
<feature type="compositionally biased region" description="Low complexity" evidence="1">
    <location>
        <begin position="314"/>
        <end position="327"/>
    </location>
</feature>
<organism evidence="2 3">
    <name type="scientific">Xylona heveae (strain CBS 132557 / TC161)</name>
    <dbReference type="NCBI Taxonomy" id="1328760"/>
    <lineage>
        <taxon>Eukaryota</taxon>
        <taxon>Fungi</taxon>
        <taxon>Dikarya</taxon>
        <taxon>Ascomycota</taxon>
        <taxon>Pezizomycotina</taxon>
        <taxon>Xylonomycetes</taxon>
        <taxon>Xylonales</taxon>
        <taxon>Xylonaceae</taxon>
        <taxon>Xylona</taxon>
    </lineage>
</organism>
<evidence type="ECO:0000256" key="1">
    <source>
        <dbReference type="SAM" id="MobiDB-lite"/>
    </source>
</evidence>
<feature type="compositionally biased region" description="Basic residues" evidence="1">
    <location>
        <begin position="65"/>
        <end position="75"/>
    </location>
</feature>
<gene>
    <name evidence="2" type="ORF">L228DRAFT_4357</name>
</gene>
<keyword evidence="3" id="KW-1185">Reference proteome</keyword>
<feature type="region of interest" description="Disordered" evidence="1">
    <location>
        <begin position="286"/>
        <end position="327"/>
    </location>
</feature>
<dbReference type="EMBL" id="KV407454">
    <property type="protein sequence ID" value="KZF26074.1"/>
    <property type="molecule type" value="Genomic_DNA"/>
</dbReference>
<dbReference type="RefSeq" id="XP_018191629.1">
    <property type="nucleotide sequence ID" value="XM_018336592.1"/>
</dbReference>
<accession>A0A165JD30</accession>
<reference evidence="2 3" key="1">
    <citation type="journal article" date="2016" name="Fungal Biol.">
        <title>The genome of Xylona heveae provides a window into fungal endophytism.</title>
        <authorList>
            <person name="Gazis R."/>
            <person name="Kuo A."/>
            <person name="Riley R."/>
            <person name="LaButti K."/>
            <person name="Lipzen A."/>
            <person name="Lin J."/>
            <person name="Amirebrahimi M."/>
            <person name="Hesse C.N."/>
            <person name="Spatafora J.W."/>
            <person name="Henrissat B."/>
            <person name="Hainaut M."/>
            <person name="Grigoriev I.V."/>
            <person name="Hibbett D.S."/>
        </authorList>
    </citation>
    <scope>NUCLEOTIDE SEQUENCE [LARGE SCALE GENOMIC DNA]</scope>
    <source>
        <strain evidence="2 3">TC161</strain>
    </source>
</reference>
<sequence>MIRPFLSWLSEPVSAPAEASPNHAPSQSKPGRKRKKAGLIARRNVSKLPSTFRTRKGTLSLPSRSRPKRPSSKMVRLARRGRLTGFLEKGVIVSAKEFGEKANPATARIRLNKDFDFETDHLSDESESMDVEERNPDNLFYISLGDSELPSYHFWKGPEDVDPIENQKPFDWDAYFNRIFPQGKTEAHADVEEPWRQLIKNNNKFEGNNIWNHEKNDSRLSKIVTTESELEYSLPLDNAVDGVANGLDFERGDARYYTDRSSFATENEVDGPDYGGMQTVVDSSELSGLDQSLSNGGSVHRKRKRHTAPDFVESRAPSSGRSSSSSGQAYYDRLIRSLPKDAILRNPRNLAEKTQSQTKHRVLLHSMKGGLYLKDDAFETFVCTAGKLLGIPKIPTVEEFWIYIYDPTSGYEDKYWISKATGLATFDKDVKPTFKSPVAEYRLRRKEVEDEENMEYFFPELTGPWVKLVNNDIGYVWIKPDYQNGPIGQRAIADFIGNLVRFLFPRSTRRYLFEMKSSNRAVQLNTMNEFSSIQRMLKSFISAIPKSDEQPAPEISITPMEPGNVDKTQSKITSGPEIVVSGKPPAKVVCLNAI</sequence>
<protein>
    <submittedName>
        <fullName evidence="2">Uncharacterized protein</fullName>
    </submittedName>
</protein>
<dbReference type="OrthoDB" id="4850289at2759"/>
<evidence type="ECO:0000313" key="3">
    <source>
        <dbReference type="Proteomes" id="UP000076632"/>
    </source>
</evidence>
<proteinExistence type="predicted"/>
<dbReference type="Proteomes" id="UP000076632">
    <property type="component" value="Unassembled WGS sequence"/>
</dbReference>